<keyword evidence="2" id="KW-1185">Reference proteome</keyword>
<name>A0AAD3Y105_NEPGR</name>
<organism evidence="1 2">
    <name type="scientific">Nepenthes gracilis</name>
    <name type="common">Slender pitcher plant</name>
    <dbReference type="NCBI Taxonomy" id="150966"/>
    <lineage>
        <taxon>Eukaryota</taxon>
        <taxon>Viridiplantae</taxon>
        <taxon>Streptophyta</taxon>
        <taxon>Embryophyta</taxon>
        <taxon>Tracheophyta</taxon>
        <taxon>Spermatophyta</taxon>
        <taxon>Magnoliopsida</taxon>
        <taxon>eudicotyledons</taxon>
        <taxon>Gunneridae</taxon>
        <taxon>Pentapetalae</taxon>
        <taxon>Caryophyllales</taxon>
        <taxon>Nepenthaceae</taxon>
        <taxon>Nepenthes</taxon>
    </lineage>
</organism>
<evidence type="ECO:0000313" key="1">
    <source>
        <dbReference type="EMBL" id="GMH25317.1"/>
    </source>
</evidence>
<comment type="caution">
    <text evidence="1">The sequence shown here is derived from an EMBL/GenBank/DDBJ whole genome shotgun (WGS) entry which is preliminary data.</text>
</comment>
<sequence>MLPFLIAVAAACFRLIWLVASWIAASWIAVCALVRPYGMPGWADVVILGIFRNPVPALSLARFGFPMV</sequence>
<dbReference type="EMBL" id="BSYO01000029">
    <property type="protein sequence ID" value="GMH25317.1"/>
    <property type="molecule type" value="Genomic_DNA"/>
</dbReference>
<accession>A0AAD3Y105</accession>
<protein>
    <submittedName>
        <fullName evidence="1">Uncharacterized protein</fullName>
    </submittedName>
</protein>
<proteinExistence type="predicted"/>
<evidence type="ECO:0000313" key="2">
    <source>
        <dbReference type="Proteomes" id="UP001279734"/>
    </source>
</evidence>
<gene>
    <name evidence="1" type="ORF">Nepgr_027160</name>
</gene>
<dbReference type="Proteomes" id="UP001279734">
    <property type="component" value="Unassembled WGS sequence"/>
</dbReference>
<dbReference type="AlphaFoldDB" id="A0AAD3Y105"/>
<reference evidence="1" key="1">
    <citation type="submission" date="2023-05" db="EMBL/GenBank/DDBJ databases">
        <title>Nepenthes gracilis genome sequencing.</title>
        <authorList>
            <person name="Fukushima K."/>
        </authorList>
    </citation>
    <scope>NUCLEOTIDE SEQUENCE</scope>
    <source>
        <strain evidence="1">SING2019-196</strain>
    </source>
</reference>